<evidence type="ECO:0000256" key="5">
    <source>
        <dbReference type="SAM" id="Phobius"/>
    </source>
</evidence>
<feature type="transmembrane region" description="Helical" evidence="5">
    <location>
        <begin position="70"/>
        <end position="88"/>
    </location>
</feature>
<proteinExistence type="predicted"/>
<evidence type="ECO:0000256" key="4">
    <source>
        <dbReference type="ARBA" id="ARBA00023136"/>
    </source>
</evidence>
<name>A0A6N8IR85_9BURK</name>
<keyword evidence="3 5" id="KW-1133">Transmembrane helix</keyword>
<dbReference type="GO" id="GO:0016020">
    <property type="term" value="C:membrane"/>
    <property type="evidence" value="ECO:0007669"/>
    <property type="project" value="UniProtKB-SubCell"/>
</dbReference>
<dbReference type="EMBL" id="WSEL01000003">
    <property type="protein sequence ID" value="MVQ28760.1"/>
    <property type="molecule type" value="Genomic_DNA"/>
</dbReference>
<evidence type="ECO:0000313" key="6">
    <source>
        <dbReference type="EMBL" id="MVQ28760.1"/>
    </source>
</evidence>
<keyword evidence="7" id="KW-1185">Reference proteome</keyword>
<feature type="transmembrane region" description="Helical" evidence="5">
    <location>
        <begin position="255"/>
        <end position="275"/>
    </location>
</feature>
<evidence type="ECO:0000256" key="2">
    <source>
        <dbReference type="ARBA" id="ARBA00022692"/>
    </source>
</evidence>
<evidence type="ECO:0000256" key="1">
    <source>
        <dbReference type="ARBA" id="ARBA00004141"/>
    </source>
</evidence>
<comment type="subcellular location">
    <subcellularLocation>
        <location evidence="1">Membrane</location>
        <topology evidence="1">Multi-pass membrane protein</topology>
    </subcellularLocation>
</comment>
<dbReference type="InterPro" id="IPR002657">
    <property type="entry name" value="BilAc:Na_symport/Acr3"/>
</dbReference>
<feature type="transmembrane region" description="Helical" evidence="5">
    <location>
        <begin position="197"/>
        <end position="217"/>
    </location>
</feature>
<feature type="transmembrane region" description="Helical" evidence="5">
    <location>
        <begin position="168"/>
        <end position="191"/>
    </location>
</feature>
<feature type="transmembrane region" description="Helical" evidence="5">
    <location>
        <begin position="40"/>
        <end position="64"/>
    </location>
</feature>
<keyword evidence="2 5" id="KW-0812">Transmembrane</keyword>
<evidence type="ECO:0000313" key="7">
    <source>
        <dbReference type="Proteomes" id="UP000469385"/>
    </source>
</evidence>
<dbReference type="PANTHER" id="PTHR10361">
    <property type="entry name" value="SODIUM-BILE ACID COTRANSPORTER"/>
    <property type="match status" value="1"/>
</dbReference>
<dbReference type="Pfam" id="PF01758">
    <property type="entry name" value="SBF"/>
    <property type="match status" value="1"/>
</dbReference>
<dbReference type="Gene3D" id="1.20.1530.20">
    <property type="match status" value="1"/>
</dbReference>
<dbReference type="AlphaFoldDB" id="A0A6N8IR85"/>
<feature type="transmembrane region" description="Helical" evidence="5">
    <location>
        <begin position="133"/>
        <end position="156"/>
    </location>
</feature>
<feature type="transmembrane region" description="Helical" evidence="5">
    <location>
        <begin position="6"/>
        <end position="28"/>
    </location>
</feature>
<dbReference type="InterPro" id="IPR004710">
    <property type="entry name" value="Bilac:Na_transpt"/>
</dbReference>
<organism evidence="6 7">
    <name type="scientific">Ramlibacter pinisoli</name>
    <dbReference type="NCBI Taxonomy" id="2682844"/>
    <lineage>
        <taxon>Bacteria</taxon>
        <taxon>Pseudomonadati</taxon>
        <taxon>Pseudomonadota</taxon>
        <taxon>Betaproteobacteria</taxon>
        <taxon>Burkholderiales</taxon>
        <taxon>Comamonadaceae</taxon>
        <taxon>Ramlibacter</taxon>
    </lineage>
</organism>
<gene>
    <name evidence="6" type="ORF">GON04_04850</name>
</gene>
<sequence>MTLAQLIPLAISFSMAGLLLAIALETSFTDLVYLLRRPSLLLRSVLAMNVIMPLFAIALALVFLQELERAVVVSLVAMSLGPVPPILPGKGLKAGGPRSYTMGLVFLSAALSIVLVPAMVALLGYALHKPVRISTATIAGIVGTWMLLPLLLGAALRHVAPSFAQRAARPLTIASNLLLLLACIPVVVQAGPKMLELVGNFTVVAVIVFTLAGLGIGHMLGGPDPDERTVLALSTCTRHPAVAIAVLHAEPDRPSILAALLLILIVGSIVSAPYMKWRAAQQADALRASKHA</sequence>
<protein>
    <submittedName>
        <fullName evidence="6">Na+-dependent transporter</fullName>
    </submittedName>
</protein>
<dbReference type="InterPro" id="IPR038770">
    <property type="entry name" value="Na+/solute_symporter_sf"/>
</dbReference>
<comment type="caution">
    <text evidence="6">The sequence shown here is derived from an EMBL/GenBank/DDBJ whole genome shotgun (WGS) entry which is preliminary data.</text>
</comment>
<keyword evidence="4 5" id="KW-0472">Membrane</keyword>
<accession>A0A6N8IR85</accession>
<dbReference type="Proteomes" id="UP000469385">
    <property type="component" value="Unassembled WGS sequence"/>
</dbReference>
<dbReference type="RefSeq" id="WP_157396828.1">
    <property type="nucleotide sequence ID" value="NZ_WSEL01000003.1"/>
</dbReference>
<feature type="transmembrane region" description="Helical" evidence="5">
    <location>
        <begin position="100"/>
        <end position="127"/>
    </location>
</feature>
<dbReference type="PANTHER" id="PTHR10361:SF28">
    <property type="entry name" value="P3 PROTEIN-RELATED"/>
    <property type="match status" value="1"/>
</dbReference>
<evidence type="ECO:0000256" key="3">
    <source>
        <dbReference type="ARBA" id="ARBA00022989"/>
    </source>
</evidence>
<reference evidence="6 7" key="1">
    <citation type="submission" date="2019-12" db="EMBL/GenBank/DDBJ databases">
        <authorList>
            <person name="Huq M.A."/>
        </authorList>
    </citation>
    <scope>NUCLEOTIDE SEQUENCE [LARGE SCALE GENOMIC DNA]</scope>
    <source>
        <strain evidence="6 7">MAH-25</strain>
    </source>
</reference>